<gene>
    <name evidence="2" type="ORF">O181_057550</name>
</gene>
<feature type="compositionally biased region" description="Polar residues" evidence="1">
    <location>
        <begin position="1"/>
        <end position="11"/>
    </location>
</feature>
<accession>A0A9Q3EEU6</accession>
<evidence type="ECO:0000313" key="2">
    <source>
        <dbReference type="EMBL" id="MBW0517835.1"/>
    </source>
</evidence>
<dbReference type="Proteomes" id="UP000765509">
    <property type="component" value="Unassembled WGS sequence"/>
</dbReference>
<organism evidence="2 3">
    <name type="scientific">Austropuccinia psidii MF-1</name>
    <dbReference type="NCBI Taxonomy" id="1389203"/>
    <lineage>
        <taxon>Eukaryota</taxon>
        <taxon>Fungi</taxon>
        <taxon>Dikarya</taxon>
        <taxon>Basidiomycota</taxon>
        <taxon>Pucciniomycotina</taxon>
        <taxon>Pucciniomycetes</taxon>
        <taxon>Pucciniales</taxon>
        <taxon>Sphaerophragmiaceae</taxon>
        <taxon>Austropuccinia</taxon>
    </lineage>
</organism>
<name>A0A9Q3EEU6_9BASI</name>
<comment type="caution">
    <text evidence="2">The sequence shown here is derived from an EMBL/GenBank/DDBJ whole genome shotgun (WGS) entry which is preliminary data.</text>
</comment>
<evidence type="ECO:0000313" key="3">
    <source>
        <dbReference type="Proteomes" id="UP000765509"/>
    </source>
</evidence>
<sequence length="80" mass="9258">MPVQHSPSARQTRSDTRAEAFLTPTPRASLDGTPTILQWRAQIERSSTILVGSNRAKKIRFIFKGSWWLSRDFKDHFQRS</sequence>
<keyword evidence="3" id="KW-1185">Reference proteome</keyword>
<dbReference type="EMBL" id="AVOT02026211">
    <property type="protein sequence ID" value="MBW0517835.1"/>
    <property type="molecule type" value="Genomic_DNA"/>
</dbReference>
<feature type="region of interest" description="Disordered" evidence="1">
    <location>
        <begin position="1"/>
        <end position="22"/>
    </location>
</feature>
<proteinExistence type="predicted"/>
<reference evidence="2" key="1">
    <citation type="submission" date="2021-03" db="EMBL/GenBank/DDBJ databases">
        <title>Draft genome sequence of rust myrtle Austropuccinia psidii MF-1, a brazilian biotype.</title>
        <authorList>
            <person name="Quecine M.C."/>
            <person name="Pachon D.M.R."/>
            <person name="Bonatelli M.L."/>
            <person name="Correr F.H."/>
            <person name="Franceschini L.M."/>
            <person name="Leite T.F."/>
            <person name="Margarido G.R.A."/>
            <person name="Almeida C.A."/>
            <person name="Ferrarezi J.A."/>
            <person name="Labate C.A."/>
        </authorList>
    </citation>
    <scope>NUCLEOTIDE SEQUENCE</scope>
    <source>
        <strain evidence="2">MF-1</strain>
    </source>
</reference>
<dbReference type="AlphaFoldDB" id="A0A9Q3EEU6"/>
<protein>
    <submittedName>
        <fullName evidence="2">Uncharacterized protein</fullName>
    </submittedName>
</protein>
<evidence type="ECO:0000256" key="1">
    <source>
        <dbReference type="SAM" id="MobiDB-lite"/>
    </source>
</evidence>